<organism evidence="2">
    <name type="scientific">bioreactor metagenome</name>
    <dbReference type="NCBI Taxonomy" id="1076179"/>
    <lineage>
        <taxon>unclassified sequences</taxon>
        <taxon>metagenomes</taxon>
        <taxon>ecological metagenomes</taxon>
    </lineage>
</organism>
<sequence length="114" mass="13037">MYKAKLLLIYGGNFMKISNNYYNIQSSINNQKNVSQPSFSNVLNTKNKNCDQIIISTKVKQTNSDSFTESLTNNICEEVRTSASEDRLESLKNEIENGTYKIDIDEIAKRIMLN</sequence>
<evidence type="ECO:0000259" key="1">
    <source>
        <dbReference type="Pfam" id="PF04316"/>
    </source>
</evidence>
<feature type="domain" description="Anti-sigma-28 factor FlgM C-terminal" evidence="1">
    <location>
        <begin position="80"/>
        <end position="112"/>
    </location>
</feature>
<evidence type="ECO:0000313" key="2">
    <source>
        <dbReference type="EMBL" id="MPM36049.1"/>
    </source>
</evidence>
<proteinExistence type="predicted"/>
<dbReference type="SUPFAM" id="SSF101498">
    <property type="entry name" value="Anti-sigma factor FlgM"/>
    <property type="match status" value="1"/>
</dbReference>
<dbReference type="AlphaFoldDB" id="A0A644Z621"/>
<reference evidence="2" key="1">
    <citation type="submission" date="2019-08" db="EMBL/GenBank/DDBJ databases">
        <authorList>
            <person name="Kucharzyk K."/>
            <person name="Murdoch R.W."/>
            <person name="Higgins S."/>
            <person name="Loffler F."/>
        </authorList>
    </citation>
    <scope>NUCLEOTIDE SEQUENCE</scope>
</reference>
<comment type="caution">
    <text evidence="2">The sequence shown here is derived from an EMBL/GenBank/DDBJ whole genome shotgun (WGS) entry which is preliminary data.</text>
</comment>
<name>A0A644Z621_9ZZZZ</name>
<protein>
    <recommendedName>
        <fullName evidence="1">Anti-sigma-28 factor FlgM C-terminal domain-containing protein</fullName>
    </recommendedName>
</protein>
<dbReference type="Pfam" id="PF04316">
    <property type="entry name" value="FlgM"/>
    <property type="match status" value="1"/>
</dbReference>
<gene>
    <name evidence="2" type="ORF">SDC9_82644</name>
</gene>
<accession>A0A644Z621</accession>
<dbReference type="InterPro" id="IPR035890">
    <property type="entry name" value="Anti-sigma-28_factor_FlgM_sf"/>
</dbReference>
<dbReference type="EMBL" id="VSSQ01007480">
    <property type="protein sequence ID" value="MPM36049.1"/>
    <property type="molecule type" value="Genomic_DNA"/>
</dbReference>
<dbReference type="InterPro" id="IPR031316">
    <property type="entry name" value="FlgM_C"/>
</dbReference>